<feature type="compositionally biased region" description="Basic residues" evidence="1">
    <location>
        <begin position="258"/>
        <end position="269"/>
    </location>
</feature>
<accession>A0ABD0T4Y8</accession>
<dbReference type="PANTHER" id="PTHR23098">
    <property type="entry name" value="AGAP001331-PA-RELATED"/>
    <property type="match status" value="1"/>
</dbReference>
<evidence type="ECO:0008006" key="4">
    <source>
        <dbReference type="Google" id="ProtNLM"/>
    </source>
</evidence>
<sequence>MERNPGLAKGFLRTQNARERSRRQWEELAVRLNSLGGTIKNYKQWTKYWSDKKSAIKKKVAARSAARRRTGGGVEDVVELSELEERIVALCGGEGFSTGDTHLGIQPFPETNSPSSPIPAIQDDGTDNIDVPQQQNLPVEEPSPVIILGSEQFGNNDTCDHPVARRLFNSSSSPAVGTSQGILQDIQLEETVLEDAHVYHPSLSPPRATLSHTPTPQSMPTPSPSRRGSTQVVRERYAASSSRRATFDARTTTNSPSRRPRPHMARSRRGAGSVLSHHTTPVVAHPPSQRRTEFSTITERFLRVEEQQLEIQRSFLERSHERERALIEAVSSVGKGLEALARAIKRD</sequence>
<dbReference type="PANTHER" id="PTHR23098:SF16">
    <property type="entry name" value="REGULATORY PROTEIN ZESTE"/>
    <property type="match status" value="1"/>
</dbReference>
<name>A0ABD0T4Y8_LOXSC</name>
<evidence type="ECO:0000256" key="1">
    <source>
        <dbReference type="SAM" id="MobiDB-lite"/>
    </source>
</evidence>
<evidence type="ECO:0000313" key="3">
    <source>
        <dbReference type="Proteomes" id="UP001549921"/>
    </source>
</evidence>
<proteinExistence type="predicted"/>
<reference evidence="2 3" key="1">
    <citation type="submission" date="2024-06" db="EMBL/GenBank/DDBJ databases">
        <title>A chromosome-level genome assembly of beet webworm, Loxostege sticticalis.</title>
        <authorList>
            <person name="Zhang Y."/>
        </authorList>
    </citation>
    <scope>NUCLEOTIDE SEQUENCE [LARGE SCALE GENOMIC DNA]</scope>
    <source>
        <strain evidence="2">AQ028</strain>
        <tissue evidence="2">Male pupae</tissue>
    </source>
</reference>
<evidence type="ECO:0000313" key="2">
    <source>
        <dbReference type="EMBL" id="KAL0833094.1"/>
    </source>
</evidence>
<gene>
    <name evidence="2" type="ORF">ABMA28_001204</name>
</gene>
<comment type="caution">
    <text evidence="2">The sequence shown here is derived from an EMBL/GenBank/DDBJ whole genome shotgun (WGS) entry which is preliminary data.</text>
</comment>
<feature type="compositionally biased region" description="Low complexity" evidence="1">
    <location>
        <begin position="238"/>
        <end position="257"/>
    </location>
</feature>
<dbReference type="EMBL" id="JBEDNZ010000010">
    <property type="protein sequence ID" value="KAL0833094.1"/>
    <property type="molecule type" value="Genomic_DNA"/>
</dbReference>
<protein>
    <recommendedName>
        <fullName evidence="4">Nuclear apoptosis-inducing factor 1</fullName>
    </recommendedName>
</protein>
<dbReference type="Proteomes" id="UP001549921">
    <property type="component" value="Unassembled WGS sequence"/>
</dbReference>
<organism evidence="2 3">
    <name type="scientific">Loxostege sticticalis</name>
    <name type="common">Beet webworm moth</name>
    <dbReference type="NCBI Taxonomy" id="481309"/>
    <lineage>
        <taxon>Eukaryota</taxon>
        <taxon>Metazoa</taxon>
        <taxon>Ecdysozoa</taxon>
        <taxon>Arthropoda</taxon>
        <taxon>Hexapoda</taxon>
        <taxon>Insecta</taxon>
        <taxon>Pterygota</taxon>
        <taxon>Neoptera</taxon>
        <taxon>Endopterygota</taxon>
        <taxon>Lepidoptera</taxon>
        <taxon>Glossata</taxon>
        <taxon>Ditrysia</taxon>
        <taxon>Pyraloidea</taxon>
        <taxon>Crambidae</taxon>
        <taxon>Pyraustinae</taxon>
        <taxon>Loxostege</taxon>
    </lineage>
</organism>
<dbReference type="AlphaFoldDB" id="A0ABD0T4Y8"/>
<feature type="region of interest" description="Disordered" evidence="1">
    <location>
        <begin position="200"/>
        <end position="289"/>
    </location>
</feature>